<evidence type="ECO:0000256" key="2">
    <source>
        <dbReference type="ARBA" id="ARBA00022803"/>
    </source>
</evidence>
<dbReference type="InterPro" id="IPR019734">
    <property type="entry name" value="TPR_rpt"/>
</dbReference>
<proteinExistence type="predicted"/>
<evidence type="ECO:0000313" key="3">
    <source>
        <dbReference type="EMBL" id="KGQ02868.1"/>
    </source>
</evidence>
<keyword evidence="1" id="KW-0677">Repeat</keyword>
<gene>
    <name evidence="3" type="ORF">BBAD15_g11915</name>
</gene>
<keyword evidence="2" id="KW-0802">TPR repeat</keyword>
<name>A0A0A2V5U3_BEABA</name>
<comment type="caution">
    <text evidence="3">The sequence shown here is derived from an EMBL/GenBank/DDBJ whole genome shotgun (WGS) entry which is preliminary data.</text>
</comment>
<reference evidence="3 4" key="1">
    <citation type="submission" date="2012-10" db="EMBL/GenBank/DDBJ databases">
        <title>Genome sequencing and analysis of entomopathogenic fungi Beauveria bassiana D1-5.</title>
        <authorList>
            <person name="Li Q."/>
            <person name="Wang L."/>
            <person name="Zhang Z."/>
            <person name="Wang Q."/>
            <person name="Ren J."/>
            <person name="Wang M."/>
            <person name="Xu W."/>
            <person name="Wang J."/>
            <person name="Lu Y."/>
            <person name="Du Q."/>
            <person name="Sun Z."/>
        </authorList>
    </citation>
    <scope>NUCLEOTIDE SEQUENCE [LARGE SCALE GENOMIC DNA]</scope>
    <source>
        <strain evidence="3 4">D1-5</strain>
    </source>
</reference>
<dbReference type="STRING" id="1245745.A0A0A2V5U3"/>
<organism evidence="3 4">
    <name type="scientific">Beauveria bassiana D1-5</name>
    <dbReference type="NCBI Taxonomy" id="1245745"/>
    <lineage>
        <taxon>Eukaryota</taxon>
        <taxon>Fungi</taxon>
        <taxon>Dikarya</taxon>
        <taxon>Ascomycota</taxon>
        <taxon>Pezizomycotina</taxon>
        <taxon>Sordariomycetes</taxon>
        <taxon>Hypocreomycetidae</taxon>
        <taxon>Hypocreales</taxon>
        <taxon>Cordycipitaceae</taxon>
        <taxon>Beauveria</taxon>
    </lineage>
</organism>
<accession>A0A0A2V5U3</accession>
<dbReference type="Pfam" id="PF07721">
    <property type="entry name" value="TPR_4"/>
    <property type="match status" value="1"/>
</dbReference>
<dbReference type="InterPro" id="IPR011990">
    <property type="entry name" value="TPR-like_helical_dom_sf"/>
</dbReference>
<evidence type="ECO:0000256" key="1">
    <source>
        <dbReference type="ARBA" id="ARBA00022737"/>
    </source>
</evidence>
<dbReference type="GO" id="GO:0042802">
    <property type="term" value="F:identical protein binding"/>
    <property type="evidence" value="ECO:0007669"/>
    <property type="project" value="InterPro"/>
</dbReference>
<dbReference type="PANTHER" id="PTHR45641:SF19">
    <property type="entry name" value="NEPHROCYSTIN-3"/>
    <property type="match status" value="1"/>
</dbReference>
<protein>
    <submittedName>
        <fullName evidence="3">Kinesin light chain</fullName>
    </submittedName>
</protein>
<dbReference type="OrthoDB" id="4860470at2759"/>
<dbReference type="SUPFAM" id="SSF48452">
    <property type="entry name" value="TPR-like"/>
    <property type="match status" value="3"/>
</dbReference>
<dbReference type="PANTHER" id="PTHR45641">
    <property type="entry name" value="TETRATRICOPEPTIDE REPEAT PROTEIN (AFU_ORTHOLOGUE AFUA_6G03870)"/>
    <property type="match status" value="1"/>
</dbReference>
<dbReference type="EMBL" id="ANFO01001356">
    <property type="protein sequence ID" value="KGQ02868.1"/>
    <property type="molecule type" value="Genomic_DNA"/>
</dbReference>
<dbReference type="eggNOG" id="KOG1840">
    <property type="taxonomic scope" value="Eukaryota"/>
</dbReference>
<dbReference type="AlphaFoldDB" id="A0A0A2V5U3"/>
<dbReference type="InterPro" id="IPR011717">
    <property type="entry name" value="TPR-4"/>
</dbReference>
<dbReference type="Proteomes" id="UP000030106">
    <property type="component" value="Unassembled WGS sequence"/>
</dbReference>
<evidence type="ECO:0000313" key="4">
    <source>
        <dbReference type="Proteomes" id="UP000030106"/>
    </source>
</evidence>
<dbReference type="Gene3D" id="1.25.40.10">
    <property type="entry name" value="Tetratricopeptide repeat domain"/>
    <property type="match status" value="2"/>
</dbReference>
<dbReference type="SMART" id="SM00028">
    <property type="entry name" value="TPR"/>
    <property type="match status" value="6"/>
</dbReference>
<dbReference type="HOGENOM" id="CLU_039741_0_0_1"/>
<sequence length="521" mass="58742">MDHKVVIDLTGFEQLCFNCRAILEDGPKHRIHGYLLCTECADIVSLLRVHCWQACLVCALADEADDIDCEDVQNFLDKPNTFVKQYDWKHCAVCDESEGLLYTPCERDGQAETAIGIRAQAIEEFDEAERTDHSLFLRFVHDQMAFHRDNQNDAAVEELHSVVIGKFRRIFGHKHWRTITAMQEYGQMLCGKGHYEQAEALYRTLVDDADPEHGPDSVAVLCIINALGSVYAKRRKLKEAETMFVRALDGFKRQVEKKDVRTLTAAFNLAGIYQDRGKLSDAMRMYHVAAYGFKDIAGHSDPTAITAFTHLAALCSARGVVEEAERAYNFALQGLAESHRQNSIEVLSLKLGLGVLLRDQQRLKDAENLIQEAYKCLREAASDYAPGALTCLGTVYARQGRVAEAEMSFMDAAEELSVRGDDDATYANLFNLGHLLHNQNRLAEAEAMYRKAWDSARLVAGLKHATSCTIVEALGSICEQQDKYEEAEEIYKQSLARDECHIDRWTSFVLCINFHKMTGYN</sequence>
<dbReference type="Pfam" id="PF13424">
    <property type="entry name" value="TPR_12"/>
    <property type="match status" value="2"/>
</dbReference>